<dbReference type="Proteomes" id="UP000777784">
    <property type="component" value="Unassembled WGS sequence"/>
</dbReference>
<evidence type="ECO:0000313" key="3">
    <source>
        <dbReference type="EMBL" id="MBU2690380.1"/>
    </source>
</evidence>
<name>A0A948RSV6_UNCEI</name>
<accession>A0A948RSV6</accession>
<gene>
    <name evidence="3" type="ORF">KJ970_05585</name>
</gene>
<dbReference type="EMBL" id="JAHJDP010000030">
    <property type="protein sequence ID" value="MBU2690380.1"/>
    <property type="molecule type" value="Genomic_DNA"/>
</dbReference>
<reference evidence="3" key="1">
    <citation type="submission" date="2021-05" db="EMBL/GenBank/DDBJ databases">
        <title>Energy efficiency and biological interactions define the core microbiome of deep oligotrophic groundwater.</title>
        <authorList>
            <person name="Mehrshad M."/>
            <person name="Lopez-Fernandez M."/>
            <person name="Bell E."/>
            <person name="Bernier-Latmani R."/>
            <person name="Bertilsson S."/>
            <person name="Dopson M."/>
        </authorList>
    </citation>
    <scope>NUCLEOTIDE SEQUENCE</scope>
    <source>
        <strain evidence="3">Modern_marine.mb.64</strain>
    </source>
</reference>
<feature type="compositionally biased region" description="Basic and acidic residues" evidence="1">
    <location>
        <begin position="61"/>
        <end position="70"/>
    </location>
</feature>
<comment type="caution">
    <text evidence="3">The sequence shown here is derived from an EMBL/GenBank/DDBJ whole genome shotgun (WGS) entry which is preliminary data.</text>
</comment>
<evidence type="ECO:0000313" key="4">
    <source>
        <dbReference type="Proteomes" id="UP000777784"/>
    </source>
</evidence>
<dbReference type="AlphaFoldDB" id="A0A948RSV6"/>
<feature type="chain" id="PRO_5036795035" evidence="2">
    <location>
        <begin position="20"/>
        <end position="246"/>
    </location>
</feature>
<keyword evidence="2" id="KW-0732">Signal</keyword>
<evidence type="ECO:0000256" key="1">
    <source>
        <dbReference type="SAM" id="MobiDB-lite"/>
    </source>
</evidence>
<feature type="signal peptide" evidence="2">
    <location>
        <begin position="1"/>
        <end position="19"/>
    </location>
</feature>
<organism evidence="3 4">
    <name type="scientific">Eiseniibacteriota bacterium</name>
    <dbReference type="NCBI Taxonomy" id="2212470"/>
    <lineage>
        <taxon>Bacteria</taxon>
        <taxon>Candidatus Eiseniibacteriota</taxon>
    </lineage>
</organism>
<sequence>MRYAIVLVLLVILSAPGWAETAVIDTGEVYAYGHQLIAPYTLERTETRITINGIQVCPSVHEPDEQDRSHSSTPAKLTPRGEVEQQLREREAKLWKEGRSLEEITPAVVKMALEYALVDTITDVREASFFIWFTDDKDSDKREAQKFLVGPPSPKPSLASMLNEEFKLWTQSLNKGCLVIQSSNVRQSVLGNTATAQAVRDEIVVARSMTVAVIEATWASEKHYLWVSSAKEFAKPLPLELARGGN</sequence>
<protein>
    <submittedName>
        <fullName evidence="3">Uncharacterized protein</fullName>
    </submittedName>
</protein>
<evidence type="ECO:0000256" key="2">
    <source>
        <dbReference type="SAM" id="SignalP"/>
    </source>
</evidence>
<feature type="region of interest" description="Disordered" evidence="1">
    <location>
        <begin position="59"/>
        <end position="83"/>
    </location>
</feature>
<proteinExistence type="predicted"/>